<reference evidence="2" key="1">
    <citation type="submission" date="2020-03" db="EMBL/GenBank/DDBJ databases">
        <authorList>
            <person name="Weist P."/>
        </authorList>
    </citation>
    <scope>NUCLEOTIDE SEQUENCE</scope>
</reference>
<proteinExistence type="predicted"/>
<keyword evidence="3" id="KW-1185">Reference proteome</keyword>
<evidence type="ECO:0000313" key="3">
    <source>
        <dbReference type="Proteomes" id="UP001153269"/>
    </source>
</evidence>
<dbReference type="Proteomes" id="UP001153269">
    <property type="component" value="Unassembled WGS sequence"/>
</dbReference>
<dbReference type="EMBL" id="CADEAL010004117">
    <property type="protein sequence ID" value="CAB1452143.1"/>
    <property type="molecule type" value="Genomic_DNA"/>
</dbReference>
<name>A0A9N7Z1F5_PLEPL</name>
<dbReference type="AlphaFoldDB" id="A0A9N7Z1F5"/>
<feature type="region of interest" description="Disordered" evidence="1">
    <location>
        <begin position="115"/>
        <end position="186"/>
    </location>
</feature>
<sequence>MALLRNLTFKIISRLDRSTNVITDLMTDPGRSSVKLKGRSLKATTERDLADDMKIITRSYIDRKWMLDDLKGLKCSKICSTEPQGNDGITIAVAEEQQAEEQPPGSEIRVKQQQCKKEMEQSIRPQAGDSGQGWNRRPQADGLEAGEPMHKTPDGSEAGQIKVGSLRRRSRSVTMGPFIGREGHWGPEKVASYSWSRLARTQF</sequence>
<protein>
    <submittedName>
        <fullName evidence="2">Uncharacterized protein</fullName>
    </submittedName>
</protein>
<evidence type="ECO:0000313" key="2">
    <source>
        <dbReference type="EMBL" id="CAB1452143.1"/>
    </source>
</evidence>
<evidence type="ECO:0000256" key="1">
    <source>
        <dbReference type="SAM" id="MobiDB-lite"/>
    </source>
</evidence>
<organism evidence="2 3">
    <name type="scientific">Pleuronectes platessa</name>
    <name type="common">European plaice</name>
    <dbReference type="NCBI Taxonomy" id="8262"/>
    <lineage>
        <taxon>Eukaryota</taxon>
        <taxon>Metazoa</taxon>
        <taxon>Chordata</taxon>
        <taxon>Craniata</taxon>
        <taxon>Vertebrata</taxon>
        <taxon>Euteleostomi</taxon>
        <taxon>Actinopterygii</taxon>
        <taxon>Neopterygii</taxon>
        <taxon>Teleostei</taxon>
        <taxon>Neoteleostei</taxon>
        <taxon>Acanthomorphata</taxon>
        <taxon>Carangaria</taxon>
        <taxon>Pleuronectiformes</taxon>
        <taxon>Pleuronectoidei</taxon>
        <taxon>Pleuronectidae</taxon>
        <taxon>Pleuronectes</taxon>
    </lineage>
</organism>
<accession>A0A9N7Z1F5</accession>
<gene>
    <name evidence="2" type="ORF">PLEPLA_LOCUS39882</name>
</gene>
<comment type="caution">
    <text evidence="2">The sequence shown here is derived from an EMBL/GenBank/DDBJ whole genome shotgun (WGS) entry which is preliminary data.</text>
</comment>